<dbReference type="EMBL" id="DQTV01000024">
    <property type="protein sequence ID" value="HIP56646.1"/>
    <property type="molecule type" value="Genomic_DNA"/>
</dbReference>
<gene>
    <name evidence="1" type="ORF">EYH02_01035</name>
</gene>
<accession>A0A832YYJ8</accession>
<comment type="caution">
    <text evidence="1">The sequence shown here is derived from an EMBL/GenBank/DDBJ whole genome shotgun (WGS) entry which is preliminary data.</text>
</comment>
<dbReference type="AlphaFoldDB" id="A0A832YYJ8"/>
<evidence type="ECO:0000313" key="1">
    <source>
        <dbReference type="EMBL" id="HIP56646.1"/>
    </source>
</evidence>
<organism evidence="1 2">
    <name type="scientific">Ignisphaera aggregans</name>
    <dbReference type="NCBI Taxonomy" id="334771"/>
    <lineage>
        <taxon>Archaea</taxon>
        <taxon>Thermoproteota</taxon>
        <taxon>Thermoprotei</taxon>
        <taxon>Desulfurococcales</taxon>
        <taxon>Desulfurococcaceae</taxon>
        <taxon>Ignisphaera</taxon>
    </lineage>
</organism>
<protein>
    <submittedName>
        <fullName evidence="1">Uncharacterized protein</fullName>
    </submittedName>
</protein>
<proteinExistence type="predicted"/>
<evidence type="ECO:0000313" key="2">
    <source>
        <dbReference type="Proteomes" id="UP000605805"/>
    </source>
</evidence>
<reference evidence="1" key="1">
    <citation type="journal article" date="2020" name="ISME J.">
        <title>Gammaproteobacteria mediating utilization of methyl-, sulfur- and petroleum organic compounds in deep ocean hydrothermal plumes.</title>
        <authorList>
            <person name="Zhou Z."/>
            <person name="Liu Y."/>
            <person name="Pan J."/>
            <person name="Cron B.R."/>
            <person name="Toner B.M."/>
            <person name="Anantharaman K."/>
            <person name="Breier J.A."/>
            <person name="Dick G.J."/>
            <person name="Li M."/>
        </authorList>
    </citation>
    <scope>NUCLEOTIDE SEQUENCE</scope>
    <source>
        <strain evidence="1">SZUA-1435</strain>
    </source>
</reference>
<dbReference type="Proteomes" id="UP000605805">
    <property type="component" value="Unassembled WGS sequence"/>
</dbReference>
<sequence length="105" mass="12333">MEKSYLMLIIERYKPLDYALKIQHFDSSLDIVRFAIDVPPHCVDGIVKQLGMDVTVLNLRRRIYIPFESLAQIDDRSLDESCRHILYQIYRNAKPGNVIAIEVRR</sequence>
<name>A0A832YYJ8_9CREN</name>